<feature type="transmembrane region" description="Helical" evidence="12">
    <location>
        <begin position="134"/>
        <end position="152"/>
    </location>
</feature>
<evidence type="ECO:0000256" key="7">
    <source>
        <dbReference type="ARBA" id="ARBA00022982"/>
    </source>
</evidence>
<dbReference type="OrthoDB" id="432881at2759"/>
<organism evidence="14 15">
    <name type="scientific">Amphibalanus amphitrite</name>
    <name type="common">Striped barnacle</name>
    <name type="synonym">Balanus amphitrite</name>
    <dbReference type="NCBI Taxonomy" id="1232801"/>
    <lineage>
        <taxon>Eukaryota</taxon>
        <taxon>Metazoa</taxon>
        <taxon>Ecdysozoa</taxon>
        <taxon>Arthropoda</taxon>
        <taxon>Crustacea</taxon>
        <taxon>Multicrustacea</taxon>
        <taxon>Cirripedia</taxon>
        <taxon>Thoracica</taxon>
        <taxon>Thoracicalcarea</taxon>
        <taxon>Balanomorpha</taxon>
        <taxon>Balanoidea</taxon>
        <taxon>Balanidae</taxon>
        <taxon>Amphibalaninae</taxon>
        <taxon>Amphibalanus</taxon>
    </lineage>
</organism>
<keyword evidence="5 12" id="KW-0812">Transmembrane</keyword>
<keyword evidence="3" id="KW-0813">Transport</keyword>
<feature type="transmembrane region" description="Helical" evidence="12">
    <location>
        <begin position="98"/>
        <end position="122"/>
    </location>
</feature>
<evidence type="ECO:0000256" key="10">
    <source>
        <dbReference type="ARBA" id="ARBA00023136"/>
    </source>
</evidence>
<evidence type="ECO:0000256" key="3">
    <source>
        <dbReference type="ARBA" id="ARBA00022448"/>
    </source>
</evidence>
<dbReference type="InterPro" id="IPR006593">
    <property type="entry name" value="Cyt_b561/ferric_Rdtase_TM"/>
</dbReference>
<evidence type="ECO:0000256" key="6">
    <source>
        <dbReference type="ARBA" id="ARBA00022723"/>
    </source>
</evidence>
<dbReference type="Gene3D" id="1.20.120.1770">
    <property type="match status" value="1"/>
</dbReference>
<dbReference type="PROSITE" id="PS50939">
    <property type="entry name" value="CYTOCHROME_B561"/>
    <property type="match status" value="1"/>
</dbReference>
<keyword evidence="8 12" id="KW-1133">Transmembrane helix</keyword>
<dbReference type="PANTHER" id="PTHR15422">
    <property type="entry name" value="OS05G0565100 PROTEIN"/>
    <property type="match status" value="1"/>
</dbReference>
<dbReference type="Proteomes" id="UP000440578">
    <property type="component" value="Unassembled WGS sequence"/>
</dbReference>
<keyword evidence="7" id="KW-0249">Electron transport</keyword>
<name>A0A6A4WZX0_AMPAM</name>
<proteinExistence type="predicted"/>
<evidence type="ECO:0000313" key="14">
    <source>
        <dbReference type="EMBL" id="KAF0310849.1"/>
    </source>
</evidence>
<dbReference type="Pfam" id="PF03188">
    <property type="entry name" value="Cytochrom_B561"/>
    <property type="match status" value="1"/>
</dbReference>
<feature type="domain" description="Cytochrome b561" evidence="13">
    <location>
        <begin position="1"/>
        <end position="195"/>
    </location>
</feature>
<evidence type="ECO:0000256" key="4">
    <source>
        <dbReference type="ARBA" id="ARBA00022617"/>
    </source>
</evidence>
<comment type="subcellular location">
    <subcellularLocation>
        <location evidence="2">Membrane</location>
        <topology evidence="2">Multi-pass membrane protein</topology>
    </subcellularLocation>
</comment>
<keyword evidence="15" id="KW-1185">Reference proteome</keyword>
<sequence>MGTVTHFKMNILPKEIPIILSHIIMSHLHRTFCNIMQFGGLMMAGVEAVSVSTRRRPGRLTLHWQLQLAAALVAAVGFTVIYVNKERRGAAHFTSLHGQWGAVCLTATAAQLVGGLLALYAARVPNLVAPRVTKTLHALSGSVLAGLGLYTVRLGLDSVWFRNAAALWARPAGDLLLGLSALGLIYRVLVSRGYVKPKVN</sequence>
<evidence type="ECO:0000256" key="11">
    <source>
        <dbReference type="ARBA" id="ARBA00024225"/>
    </source>
</evidence>
<dbReference type="InterPro" id="IPR045150">
    <property type="entry name" value="CYB561D1/2"/>
</dbReference>
<protein>
    <recommendedName>
        <fullName evidence="11">ascorbate ferrireductase (transmembrane)</fullName>
        <ecNumber evidence="11">7.2.1.3</ecNumber>
    </recommendedName>
</protein>
<dbReference type="GO" id="GO:0016020">
    <property type="term" value="C:membrane"/>
    <property type="evidence" value="ECO:0007669"/>
    <property type="project" value="UniProtKB-SubCell"/>
</dbReference>
<feature type="transmembrane region" description="Helical" evidence="12">
    <location>
        <begin position="172"/>
        <end position="190"/>
    </location>
</feature>
<dbReference type="PANTHER" id="PTHR15422:SF45">
    <property type="entry name" value="CYTOCHROME B561 DOMAIN-CONTAINING PROTEIN"/>
    <property type="match status" value="1"/>
</dbReference>
<evidence type="ECO:0000256" key="12">
    <source>
        <dbReference type="SAM" id="Phobius"/>
    </source>
</evidence>
<gene>
    <name evidence="14" type="primary">CYB561D1</name>
    <name evidence="14" type="ORF">FJT64_018326</name>
</gene>
<evidence type="ECO:0000256" key="5">
    <source>
        <dbReference type="ARBA" id="ARBA00022692"/>
    </source>
</evidence>
<accession>A0A6A4WZX0</accession>
<dbReference type="GO" id="GO:0140571">
    <property type="term" value="F:transmembrane ascorbate ferrireductase activity"/>
    <property type="evidence" value="ECO:0007669"/>
    <property type="project" value="UniProtKB-EC"/>
</dbReference>
<evidence type="ECO:0000313" key="15">
    <source>
        <dbReference type="Proteomes" id="UP000440578"/>
    </source>
</evidence>
<evidence type="ECO:0000259" key="13">
    <source>
        <dbReference type="PROSITE" id="PS50939"/>
    </source>
</evidence>
<dbReference type="AlphaFoldDB" id="A0A6A4WZX0"/>
<comment type="caution">
    <text evidence="14">The sequence shown here is derived from an EMBL/GenBank/DDBJ whole genome shotgun (WGS) entry which is preliminary data.</text>
</comment>
<evidence type="ECO:0000256" key="9">
    <source>
        <dbReference type="ARBA" id="ARBA00023004"/>
    </source>
</evidence>
<dbReference type="GO" id="GO:0046872">
    <property type="term" value="F:metal ion binding"/>
    <property type="evidence" value="ECO:0007669"/>
    <property type="project" value="UniProtKB-KW"/>
</dbReference>
<dbReference type="EMBL" id="VIIS01000289">
    <property type="protein sequence ID" value="KAF0310849.1"/>
    <property type="molecule type" value="Genomic_DNA"/>
</dbReference>
<keyword evidence="9" id="KW-0408">Iron</keyword>
<reference evidence="14 15" key="1">
    <citation type="submission" date="2019-07" db="EMBL/GenBank/DDBJ databases">
        <title>Draft genome assembly of a fouling barnacle, Amphibalanus amphitrite (Darwin, 1854): The first reference genome for Thecostraca.</title>
        <authorList>
            <person name="Kim W."/>
        </authorList>
    </citation>
    <scope>NUCLEOTIDE SEQUENCE [LARGE SCALE GENOMIC DNA]</scope>
    <source>
        <strain evidence="14">SNU_AA5</strain>
        <tissue evidence="14">Soma without cirri and trophi</tissue>
    </source>
</reference>
<keyword evidence="10 12" id="KW-0472">Membrane</keyword>
<evidence type="ECO:0000256" key="1">
    <source>
        <dbReference type="ARBA" id="ARBA00001970"/>
    </source>
</evidence>
<comment type="cofactor">
    <cofactor evidence="1">
        <name>heme b</name>
        <dbReference type="ChEBI" id="CHEBI:60344"/>
    </cofactor>
</comment>
<evidence type="ECO:0000256" key="8">
    <source>
        <dbReference type="ARBA" id="ARBA00022989"/>
    </source>
</evidence>
<dbReference type="EC" id="7.2.1.3" evidence="11"/>
<dbReference type="GO" id="GO:0140575">
    <property type="term" value="F:transmembrane monodehydroascorbate reductase activity"/>
    <property type="evidence" value="ECO:0007669"/>
    <property type="project" value="InterPro"/>
</dbReference>
<feature type="transmembrane region" description="Helical" evidence="12">
    <location>
        <begin position="64"/>
        <end position="83"/>
    </location>
</feature>
<keyword evidence="4" id="KW-0349">Heme</keyword>
<evidence type="ECO:0000256" key="2">
    <source>
        <dbReference type="ARBA" id="ARBA00004141"/>
    </source>
</evidence>
<keyword evidence="6" id="KW-0479">Metal-binding</keyword>
<dbReference type="SMART" id="SM00665">
    <property type="entry name" value="B561"/>
    <property type="match status" value="1"/>
</dbReference>